<dbReference type="SUPFAM" id="SSF53335">
    <property type="entry name" value="S-adenosyl-L-methionine-dependent methyltransferases"/>
    <property type="match status" value="1"/>
</dbReference>
<dbReference type="OrthoDB" id="9784101at2"/>
<organism evidence="5 6">
    <name type="scientific">Hydrogenivirga caldilitoris</name>
    <dbReference type="NCBI Taxonomy" id="246264"/>
    <lineage>
        <taxon>Bacteria</taxon>
        <taxon>Pseudomonadati</taxon>
        <taxon>Aquificota</taxon>
        <taxon>Aquificia</taxon>
        <taxon>Aquificales</taxon>
        <taxon>Aquificaceae</taxon>
        <taxon>Hydrogenivirga</taxon>
    </lineage>
</organism>
<evidence type="ECO:0000259" key="4">
    <source>
        <dbReference type="Pfam" id="PF08241"/>
    </source>
</evidence>
<dbReference type="Gene3D" id="3.40.50.150">
    <property type="entry name" value="Vaccinia Virus protein VP39"/>
    <property type="match status" value="1"/>
</dbReference>
<feature type="domain" description="Methyltransferase type 11" evidence="4">
    <location>
        <begin position="41"/>
        <end position="134"/>
    </location>
</feature>
<evidence type="ECO:0000256" key="2">
    <source>
        <dbReference type="ARBA" id="ARBA00022603"/>
    </source>
</evidence>
<name>A0A497XNH7_9AQUI</name>
<proteinExistence type="inferred from homology"/>
<keyword evidence="2 5" id="KW-0489">Methyltransferase</keyword>
<dbReference type="Pfam" id="PF08241">
    <property type="entry name" value="Methyltransf_11"/>
    <property type="match status" value="1"/>
</dbReference>
<reference evidence="5 6" key="1">
    <citation type="submission" date="2018-10" db="EMBL/GenBank/DDBJ databases">
        <title>Genomic Encyclopedia of Archaeal and Bacterial Type Strains, Phase II (KMG-II): from individual species to whole genera.</title>
        <authorList>
            <person name="Goeker M."/>
        </authorList>
    </citation>
    <scope>NUCLEOTIDE SEQUENCE [LARGE SCALE GENOMIC DNA]</scope>
    <source>
        <strain evidence="5 6">DSM 16510</strain>
    </source>
</reference>
<comment type="similarity">
    <text evidence="1">Belongs to the methyltransferase superfamily.</text>
</comment>
<evidence type="ECO:0000256" key="3">
    <source>
        <dbReference type="ARBA" id="ARBA00022679"/>
    </source>
</evidence>
<dbReference type="EMBL" id="RCCJ01000001">
    <property type="protein sequence ID" value="RLJ70516.1"/>
    <property type="molecule type" value="Genomic_DNA"/>
</dbReference>
<evidence type="ECO:0000313" key="6">
    <source>
        <dbReference type="Proteomes" id="UP000267841"/>
    </source>
</evidence>
<dbReference type="InterPro" id="IPR051052">
    <property type="entry name" value="Diverse_substrate_MTase"/>
</dbReference>
<dbReference type="CDD" id="cd02440">
    <property type="entry name" value="AdoMet_MTases"/>
    <property type="match status" value="1"/>
</dbReference>
<dbReference type="GO" id="GO:0008757">
    <property type="term" value="F:S-adenosylmethionine-dependent methyltransferase activity"/>
    <property type="evidence" value="ECO:0007669"/>
    <property type="project" value="InterPro"/>
</dbReference>
<dbReference type="RefSeq" id="WP_121010285.1">
    <property type="nucleotide sequence ID" value="NZ_RCCJ01000001.1"/>
</dbReference>
<dbReference type="GO" id="GO:0032259">
    <property type="term" value="P:methylation"/>
    <property type="evidence" value="ECO:0007669"/>
    <property type="project" value="UniProtKB-KW"/>
</dbReference>
<dbReference type="Proteomes" id="UP000267841">
    <property type="component" value="Unassembled WGS sequence"/>
</dbReference>
<dbReference type="InterPro" id="IPR029063">
    <property type="entry name" value="SAM-dependent_MTases_sf"/>
</dbReference>
<keyword evidence="6" id="KW-1185">Reference proteome</keyword>
<sequence>MAFKFPEENWHILLSPERESWQSIQNFLRTAEPKEEEVWADIGCGPGYFTLPLARRVRRVYAIDSSDFMLSVCFERAKEERLGNVEVLQCTEESIPLENKSVDVSLLANLFHELLKPDKFMEEVRRITRSKVILIDWHPVPSPAGPPIQDRVPKESLIEFMESRNFKLLEDNPIYPYHYFLVFKP</sequence>
<dbReference type="AlphaFoldDB" id="A0A497XNH7"/>
<dbReference type="PANTHER" id="PTHR44942:SF4">
    <property type="entry name" value="METHYLTRANSFERASE TYPE 11 DOMAIN-CONTAINING PROTEIN"/>
    <property type="match status" value="1"/>
</dbReference>
<evidence type="ECO:0000313" key="5">
    <source>
        <dbReference type="EMBL" id="RLJ70516.1"/>
    </source>
</evidence>
<evidence type="ECO:0000256" key="1">
    <source>
        <dbReference type="ARBA" id="ARBA00008361"/>
    </source>
</evidence>
<comment type="caution">
    <text evidence="5">The sequence shown here is derived from an EMBL/GenBank/DDBJ whole genome shotgun (WGS) entry which is preliminary data.</text>
</comment>
<gene>
    <name evidence="5" type="ORF">BCF55_0792</name>
</gene>
<dbReference type="InterPro" id="IPR013216">
    <property type="entry name" value="Methyltransf_11"/>
</dbReference>
<dbReference type="PANTHER" id="PTHR44942">
    <property type="entry name" value="METHYLTRANSF_11 DOMAIN-CONTAINING PROTEIN"/>
    <property type="match status" value="1"/>
</dbReference>
<keyword evidence="3 5" id="KW-0808">Transferase</keyword>
<accession>A0A497XNH7</accession>
<protein>
    <submittedName>
        <fullName evidence="5">Methyltransferase family protein</fullName>
    </submittedName>
</protein>